<reference evidence="14" key="2">
    <citation type="submission" date="2015-07" db="EMBL/GenBank/DDBJ databases">
        <title>Contrasting host-pathogen interactions and genome evolution in two generalist and specialist microsporidian pathogens of mosquitoes.</title>
        <authorList>
            <consortium name="The Broad Institute Genomics Platform"/>
            <consortium name="The Broad Institute Genome Sequencing Center for Infectious Disease"/>
            <person name="Cuomo C.A."/>
            <person name="Sanscrainte N.D."/>
            <person name="Goldberg J.M."/>
            <person name="Heiman D."/>
            <person name="Young S."/>
            <person name="Zeng Q."/>
            <person name="Becnel J.J."/>
            <person name="Birren B.W."/>
        </authorList>
    </citation>
    <scope>NUCLEOTIDE SEQUENCE [LARGE SCALE GENOMIC DNA]</scope>
    <source>
        <strain evidence="14">USNM 41457</strain>
    </source>
</reference>
<dbReference type="OrthoDB" id="10263760at2759"/>
<dbReference type="InterPro" id="IPR011128">
    <property type="entry name" value="G3P_DH_NAD-dep_N"/>
</dbReference>
<feature type="region of interest" description="Disordered" evidence="10">
    <location>
        <begin position="130"/>
        <end position="150"/>
    </location>
</feature>
<dbReference type="GO" id="GO:0005829">
    <property type="term" value="C:cytosol"/>
    <property type="evidence" value="ECO:0007669"/>
    <property type="project" value="TreeGrafter"/>
</dbReference>
<dbReference type="EC" id="1.1.1.8" evidence="9"/>
<keyword evidence="2 8" id="KW-0560">Oxidoreductase</keyword>
<dbReference type="STRING" id="1003232.J8ZVM5"/>
<feature type="binding site" evidence="7">
    <location>
        <position position="367"/>
    </location>
    <ligand>
        <name>NAD(+)</name>
        <dbReference type="ChEBI" id="CHEBI:57540"/>
    </ligand>
</feature>
<keyword evidence="14" id="KW-1185">Reference proteome</keyword>
<dbReference type="InterPro" id="IPR036291">
    <property type="entry name" value="NAD(P)-bd_dom_sf"/>
</dbReference>
<feature type="binding site" evidence="7">
    <location>
        <position position="225"/>
    </location>
    <ligand>
        <name>NAD(+)</name>
        <dbReference type="ChEBI" id="CHEBI:57540"/>
    </ligand>
</feature>
<dbReference type="GO" id="GO:0141152">
    <property type="term" value="F:glycerol-3-phosphate dehydrogenase (NAD+) activity"/>
    <property type="evidence" value="ECO:0007669"/>
    <property type="project" value="UniProtKB-UniRule"/>
</dbReference>
<evidence type="ECO:0000313" key="14">
    <source>
        <dbReference type="Proteomes" id="UP000003163"/>
    </source>
</evidence>
<dbReference type="Pfam" id="PF01210">
    <property type="entry name" value="NAD_Gly3P_dh_N"/>
    <property type="match status" value="2"/>
</dbReference>
<dbReference type="HOGENOM" id="CLU_033449_2_2_1"/>
<dbReference type="FunFam" id="1.10.1040.10:FF:000004">
    <property type="entry name" value="Glycerol-3-phosphate dehydrogenase [NAD(+)]"/>
    <property type="match status" value="1"/>
</dbReference>
<gene>
    <name evidence="13" type="ORF">EDEG_02000</name>
</gene>
<evidence type="ECO:0000256" key="7">
    <source>
        <dbReference type="PIRSR" id="PIRSR000114-3"/>
    </source>
</evidence>
<feature type="binding site" evidence="7">
    <location>
        <position position="365"/>
    </location>
    <ligand>
        <name>NAD(+)</name>
        <dbReference type="ChEBI" id="CHEBI:57540"/>
    </ligand>
</feature>
<dbReference type="SUPFAM" id="SSF51735">
    <property type="entry name" value="NAD(P)-binding Rossmann-fold domains"/>
    <property type="match status" value="2"/>
</dbReference>
<dbReference type="PRINTS" id="PR00077">
    <property type="entry name" value="GPDHDRGNASE"/>
</dbReference>
<feature type="binding site" evidence="6">
    <location>
        <begin position="340"/>
        <end position="341"/>
    </location>
    <ligand>
        <name>substrate</name>
    </ligand>
</feature>
<evidence type="ECO:0000256" key="8">
    <source>
        <dbReference type="RuleBase" id="RU000437"/>
    </source>
</evidence>
<feature type="binding site" evidence="7">
    <location>
        <position position="40"/>
    </location>
    <ligand>
        <name>NAD(+)</name>
        <dbReference type="ChEBI" id="CHEBI:57540"/>
    </ligand>
</feature>
<sequence length="381" mass="42493">MKHRVAVIGNGNFGTAISKLLAENVLTHPDFDQKVYLWTFEEQIEGKNLSAIINETHENVKYLKGTKLPKNVFAEPDILKCVDACDVLVFVVPHQFVKNIVQKIKEKVALNSCCTDIKCKNCHEDPKINIGSSKGSKKEDKNENEPVNEQVDVKKEKCGHSCLNLKPSNSEKNNNTKHLNDKRKYHAVSLIKGLFFDNNEIQRVSEYISNELNLNCGVLMGANIATQIANDAVSEATLSCKNEKSQKILMKLFNSFKFRVSVTRSLECIELCGTLKNVVAIAYGIAKGLEYPDNTSVAILRNGLKEIIKFCEMFCSYMDPMVFFESAGVADLIVSCLNGRNFKCGVCVANKMCIKDVEKNMDGQKLQGTSTSKGGLRVFKK</sequence>
<evidence type="ECO:0000313" key="13">
    <source>
        <dbReference type="EMBL" id="EJW03708.1"/>
    </source>
</evidence>
<proteinExistence type="inferred from homology"/>
<feature type="binding site" evidence="7">
    <location>
        <begin position="9"/>
        <end position="14"/>
    </location>
    <ligand>
        <name>NAD(+)</name>
        <dbReference type="ChEBI" id="CHEBI:57540"/>
    </ligand>
</feature>
<feature type="domain" description="Glycerol-3-phosphate dehydrogenase NAD-dependent N-terminal" evidence="11">
    <location>
        <begin position="5"/>
        <end position="111"/>
    </location>
</feature>
<dbReference type="SUPFAM" id="SSF48179">
    <property type="entry name" value="6-phosphogluconate dehydrogenase C-terminal domain-like"/>
    <property type="match status" value="1"/>
</dbReference>
<dbReference type="FunCoup" id="J8ZVM5">
    <property type="interactions" value="86"/>
</dbReference>
<feature type="active site" description="Proton acceptor" evidence="5">
    <location>
        <position position="276"/>
    </location>
</feature>
<dbReference type="AlphaFoldDB" id="J8ZVM5"/>
<evidence type="ECO:0000259" key="12">
    <source>
        <dbReference type="Pfam" id="PF07479"/>
    </source>
</evidence>
<keyword evidence="3 7" id="KW-0520">NAD</keyword>
<feature type="domain" description="Glycerol-3-phosphate dehydrogenase NAD-dependent C-terminal" evidence="12">
    <location>
        <begin position="268"/>
        <end position="377"/>
    </location>
</feature>
<feature type="domain" description="Glycerol-3-phosphate dehydrogenase NAD-dependent N-terminal" evidence="11">
    <location>
        <begin position="182"/>
        <end position="244"/>
    </location>
</feature>
<dbReference type="InterPro" id="IPR006168">
    <property type="entry name" value="G3P_DH_NAD-dep"/>
</dbReference>
<dbReference type="Gene3D" id="1.10.1040.10">
    <property type="entry name" value="N-(1-d-carboxylethyl)-l-norvaline Dehydrogenase, domain 2"/>
    <property type="match status" value="1"/>
</dbReference>
<dbReference type="InterPro" id="IPR008927">
    <property type="entry name" value="6-PGluconate_DH-like_C_sf"/>
</dbReference>
<dbReference type="PIRSF" id="PIRSF000114">
    <property type="entry name" value="Glycerol-3-P_dh"/>
    <property type="match status" value="1"/>
</dbReference>
<feature type="binding site" evidence="6">
    <location>
        <position position="192"/>
    </location>
    <ligand>
        <name>substrate</name>
    </ligand>
</feature>
<dbReference type="VEuPathDB" id="MicrosporidiaDB:EDEG_02000"/>
<dbReference type="Pfam" id="PF07479">
    <property type="entry name" value="NAD_Gly3P_dh_C"/>
    <property type="match status" value="1"/>
</dbReference>
<dbReference type="Proteomes" id="UP000003163">
    <property type="component" value="Unassembled WGS sequence"/>
</dbReference>
<evidence type="ECO:0000256" key="4">
    <source>
        <dbReference type="ARBA" id="ARBA00048683"/>
    </source>
</evidence>
<evidence type="ECO:0000256" key="2">
    <source>
        <dbReference type="ARBA" id="ARBA00023002"/>
    </source>
</evidence>
<dbReference type="GO" id="GO:0046168">
    <property type="term" value="P:glycerol-3-phosphate catabolic process"/>
    <property type="evidence" value="ECO:0007669"/>
    <property type="project" value="UniProtKB-UniRule"/>
</dbReference>
<comment type="similarity">
    <text evidence="1 8">Belongs to the NAD-dependent glycerol-3-phosphate dehydrogenase family.</text>
</comment>
<accession>J8ZVM5</accession>
<evidence type="ECO:0000256" key="10">
    <source>
        <dbReference type="SAM" id="MobiDB-lite"/>
    </source>
</evidence>
<dbReference type="PANTHER" id="PTHR11728">
    <property type="entry name" value="GLYCEROL-3-PHOSPHATE DEHYDROGENASE"/>
    <property type="match status" value="1"/>
</dbReference>
<evidence type="ECO:0000256" key="1">
    <source>
        <dbReference type="ARBA" id="ARBA00011009"/>
    </source>
</evidence>
<dbReference type="EMBL" id="AFBI03000032">
    <property type="protein sequence ID" value="EJW03708.1"/>
    <property type="molecule type" value="Genomic_DNA"/>
</dbReference>
<evidence type="ECO:0000259" key="11">
    <source>
        <dbReference type="Pfam" id="PF01210"/>
    </source>
</evidence>
<dbReference type="OMA" id="YDTPPMD"/>
<organism evidence="13 14">
    <name type="scientific">Edhazardia aedis (strain USNM 41457)</name>
    <name type="common">Microsporidian parasite</name>
    <dbReference type="NCBI Taxonomy" id="1003232"/>
    <lineage>
        <taxon>Eukaryota</taxon>
        <taxon>Fungi</taxon>
        <taxon>Fungi incertae sedis</taxon>
        <taxon>Microsporidia</taxon>
        <taxon>Edhazardia</taxon>
    </lineage>
</organism>
<evidence type="ECO:0000256" key="6">
    <source>
        <dbReference type="PIRSR" id="PIRSR000114-2"/>
    </source>
</evidence>
<reference evidence="13 14" key="1">
    <citation type="submission" date="2011-08" db="EMBL/GenBank/DDBJ databases">
        <authorList>
            <person name="Liu Z.J."/>
            <person name="Shi F.L."/>
            <person name="Lu J.Q."/>
            <person name="Li M."/>
            <person name="Wang Z.L."/>
        </authorList>
    </citation>
    <scope>NUCLEOTIDE SEQUENCE [LARGE SCALE GENOMIC DNA]</scope>
    <source>
        <strain evidence="13 14">USNM 41457</strain>
    </source>
</reference>
<comment type="catalytic activity">
    <reaction evidence="4 9">
        <text>sn-glycerol 3-phosphate + NAD(+) = dihydroxyacetone phosphate + NADH + H(+)</text>
        <dbReference type="Rhea" id="RHEA:11092"/>
        <dbReference type="ChEBI" id="CHEBI:15378"/>
        <dbReference type="ChEBI" id="CHEBI:57540"/>
        <dbReference type="ChEBI" id="CHEBI:57597"/>
        <dbReference type="ChEBI" id="CHEBI:57642"/>
        <dbReference type="ChEBI" id="CHEBI:57945"/>
        <dbReference type="EC" id="1.1.1.8"/>
    </reaction>
</comment>
<dbReference type="GO" id="GO:0005975">
    <property type="term" value="P:carbohydrate metabolic process"/>
    <property type="evidence" value="ECO:0007669"/>
    <property type="project" value="InterPro"/>
</dbReference>
<protein>
    <recommendedName>
        <fullName evidence="9">Glycerol-3-phosphate dehydrogenase [NAD(+)]</fullName>
        <ecNumber evidence="9">1.1.1.8</ecNumber>
    </recommendedName>
</protein>
<name>J8ZVM5_EDHAE</name>
<feature type="binding site" evidence="7">
    <location>
        <position position="96"/>
    </location>
    <ligand>
        <name>NAD(+)</name>
        <dbReference type="ChEBI" id="CHEBI:57540"/>
    </ligand>
</feature>
<evidence type="ECO:0000256" key="9">
    <source>
        <dbReference type="RuleBase" id="RU361243"/>
    </source>
</evidence>
<dbReference type="InterPro" id="IPR013328">
    <property type="entry name" value="6PGD_dom2"/>
</dbReference>
<dbReference type="InterPro" id="IPR006109">
    <property type="entry name" value="G3P_DH_NAD-dep_C"/>
</dbReference>
<evidence type="ECO:0000256" key="5">
    <source>
        <dbReference type="PIRSR" id="PIRSR000114-1"/>
    </source>
</evidence>
<comment type="caution">
    <text evidence="13">The sequence shown here is derived from an EMBL/GenBank/DDBJ whole genome shotgun (WGS) entry which is preliminary data.</text>
</comment>
<feature type="binding site" evidence="7">
    <location>
        <position position="340"/>
    </location>
    <ligand>
        <name>NAD(+)</name>
        <dbReference type="ChEBI" id="CHEBI:57540"/>
    </ligand>
</feature>
<dbReference type="PANTHER" id="PTHR11728:SF8">
    <property type="entry name" value="GLYCEROL-3-PHOSPHATE DEHYDROGENASE [NAD(+)]-RELATED"/>
    <property type="match status" value="1"/>
</dbReference>
<dbReference type="GO" id="GO:0051287">
    <property type="term" value="F:NAD binding"/>
    <property type="evidence" value="ECO:0007669"/>
    <property type="project" value="UniProtKB-UniRule"/>
</dbReference>
<dbReference type="Gene3D" id="3.40.50.720">
    <property type="entry name" value="NAD(P)-binding Rossmann-like Domain"/>
    <property type="match status" value="2"/>
</dbReference>
<dbReference type="InParanoid" id="J8ZVM5"/>
<evidence type="ECO:0000256" key="3">
    <source>
        <dbReference type="ARBA" id="ARBA00023027"/>
    </source>
</evidence>